<reference evidence="3 4" key="1">
    <citation type="journal article" date="2014" name="BMC Genomics">
        <title>Comparative genomics of the major fungal agents of human and animal Sporotrichosis: Sporothrix schenckii and Sporothrix brasiliensis.</title>
        <authorList>
            <person name="Teixeira M.M."/>
            <person name="de Almeida L.G."/>
            <person name="Kubitschek-Barreira P."/>
            <person name="Alves F.L."/>
            <person name="Kioshima E.S."/>
            <person name="Abadio A.K."/>
            <person name="Fernandes L."/>
            <person name="Derengowski L.S."/>
            <person name="Ferreira K.S."/>
            <person name="Souza R.C."/>
            <person name="Ruiz J.C."/>
            <person name="de Andrade N.C."/>
            <person name="Paes H.C."/>
            <person name="Nicola A.M."/>
            <person name="Albuquerque P."/>
            <person name="Gerber A.L."/>
            <person name="Martins V.P."/>
            <person name="Peconick L.D."/>
            <person name="Neto A.V."/>
            <person name="Chaucanez C.B."/>
            <person name="Silva P.A."/>
            <person name="Cunha O.L."/>
            <person name="de Oliveira F.F."/>
            <person name="dos Santos T.C."/>
            <person name="Barros A.L."/>
            <person name="Soares M.A."/>
            <person name="de Oliveira L.M."/>
            <person name="Marini M.M."/>
            <person name="Villalobos-Duno H."/>
            <person name="Cunha M.M."/>
            <person name="de Hoog S."/>
            <person name="da Silveira J.F."/>
            <person name="Henrissat B."/>
            <person name="Nino-Vega G.A."/>
            <person name="Cisalpino P.S."/>
            <person name="Mora-Montes H.M."/>
            <person name="Almeida S.R."/>
            <person name="Stajich J.E."/>
            <person name="Lopes-Bezerra L.M."/>
            <person name="Vasconcelos A.T."/>
            <person name="Felipe M.S."/>
        </authorList>
    </citation>
    <scope>NUCLEOTIDE SEQUENCE [LARGE SCALE GENOMIC DNA]</scope>
    <source>
        <strain evidence="3 4">1099-18</strain>
    </source>
</reference>
<dbReference type="KEGG" id="ssck:SPSK_01656"/>
<proteinExistence type="predicted"/>
<feature type="region of interest" description="Disordered" evidence="2">
    <location>
        <begin position="52"/>
        <end position="127"/>
    </location>
</feature>
<dbReference type="Proteomes" id="UP000033710">
    <property type="component" value="Unassembled WGS sequence"/>
</dbReference>
<feature type="compositionally biased region" description="Low complexity" evidence="2">
    <location>
        <begin position="157"/>
        <end position="170"/>
    </location>
</feature>
<dbReference type="OrthoDB" id="5234575at2759"/>
<dbReference type="AlphaFoldDB" id="A0A0F2MBJ5"/>
<accession>A0A0F2MBJ5</accession>
<dbReference type="VEuPathDB" id="FungiDB:SPSK_01656"/>
<keyword evidence="1" id="KW-0175">Coiled coil</keyword>
<comment type="caution">
    <text evidence="3">The sequence shown here is derived from an EMBL/GenBank/DDBJ whole genome shotgun (WGS) entry which is preliminary data.</text>
</comment>
<feature type="compositionally biased region" description="Low complexity" evidence="2">
    <location>
        <begin position="70"/>
        <end position="86"/>
    </location>
</feature>
<evidence type="ECO:0000313" key="3">
    <source>
        <dbReference type="EMBL" id="KJR87073.1"/>
    </source>
</evidence>
<dbReference type="EMBL" id="AXCR01000005">
    <property type="protein sequence ID" value="KJR87073.1"/>
    <property type="molecule type" value="Genomic_DNA"/>
</dbReference>
<protein>
    <submittedName>
        <fullName evidence="3">Uncharacterized protein</fullName>
    </submittedName>
</protein>
<evidence type="ECO:0000313" key="4">
    <source>
        <dbReference type="Proteomes" id="UP000033710"/>
    </source>
</evidence>
<name>A0A0F2MBJ5_SPOSC</name>
<evidence type="ECO:0000256" key="1">
    <source>
        <dbReference type="SAM" id="Coils"/>
    </source>
</evidence>
<dbReference type="GeneID" id="27663840"/>
<feature type="compositionally biased region" description="Low complexity" evidence="2">
    <location>
        <begin position="98"/>
        <end position="112"/>
    </location>
</feature>
<evidence type="ECO:0000256" key="2">
    <source>
        <dbReference type="SAM" id="MobiDB-lite"/>
    </source>
</evidence>
<reference evidence="3 4" key="2">
    <citation type="journal article" date="2015" name="Eukaryot. Cell">
        <title>Asexual propagation of a virulent clone complex in a human and feline outbreak of sporotrichosis.</title>
        <authorList>
            <person name="Teixeira Mde M."/>
            <person name="Rodrigues A.M."/>
            <person name="Tsui C.K."/>
            <person name="de Almeida L.G."/>
            <person name="Van Diepeningen A.D."/>
            <person name="van den Ende B.G."/>
            <person name="Fernandes G.F."/>
            <person name="Kano R."/>
            <person name="Hamelin R.C."/>
            <person name="Lopes-Bezerra L.M."/>
            <person name="Vasconcelos A.T."/>
            <person name="de Hoog S."/>
            <person name="de Camargo Z.P."/>
            <person name="Felipe M.S."/>
        </authorList>
    </citation>
    <scope>NUCLEOTIDE SEQUENCE [LARGE SCALE GENOMIC DNA]</scope>
    <source>
        <strain evidence="3 4">1099-18</strain>
    </source>
</reference>
<organism evidence="3 4">
    <name type="scientific">Sporothrix schenckii 1099-18</name>
    <dbReference type="NCBI Taxonomy" id="1397361"/>
    <lineage>
        <taxon>Eukaryota</taxon>
        <taxon>Fungi</taxon>
        <taxon>Dikarya</taxon>
        <taxon>Ascomycota</taxon>
        <taxon>Pezizomycotina</taxon>
        <taxon>Sordariomycetes</taxon>
        <taxon>Sordariomycetidae</taxon>
        <taxon>Ophiostomatales</taxon>
        <taxon>Ophiostomataceae</taxon>
        <taxon>Sporothrix</taxon>
    </lineage>
</organism>
<feature type="region of interest" description="Disordered" evidence="2">
    <location>
        <begin position="210"/>
        <end position="260"/>
    </location>
</feature>
<feature type="region of interest" description="Disordered" evidence="2">
    <location>
        <begin position="157"/>
        <end position="187"/>
    </location>
</feature>
<feature type="compositionally biased region" description="Low complexity" evidence="2">
    <location>
        <begin position="210"/>
        <end position="220"/>
    </location>
</feature>
<feature type="region of interest" description="Disordered" evidence="2">
    <location>
        <begin position="379"/>
        <end position="416"/>
    </location>
</feature>
<feature type="region of interest" description="Disordered" evidence="2">
    <location>
        <begin position="1"/>
        <end position="36"/>
    </location>
</feature>
<feature type="compositionally biased region" description="Polar residues" evidence="2">
    <location>
        <begin position="171"/>
        <end position="181"/>
    </location>
</feature>
<feature type="compositionally biased region" description="Polar residues" evidence="2">
    <location>
        <begin position="23"/>
        <end position="35"/>
    </location>
</feature>
<feature type="compositionally biased region" description="Acidic residues" evidence="2">
    <location>
        <begin position="380"/>
        <end position="398"/>
    </location>
</feature>
<dbReference type="RefSeq" id="XP_016589749.1">
    <property type="nucleotide sequence ID" value="XM_016728563.1"/>
</dbReference>
<gene>
    <name evidence="3" type="ORF">SPSK_01656</name>
</gene>
<feature type="coiled-coil region" evidence="1">
    <location>
        <begin position="347"/>
        <end position="374"/>
    </location>
</feature>
<sequence>MPDHAPPEAVADADASRPPVTPTTPNSPFTGSFTGSFAARLSPARTFNLHALGFNTSPLGPLDRRISFYGGDSDADSGGTSDNGNDGAEGGGIDHPLDSSSNDGSSLNNELGQRGWQTSDDGRDSHRYGLDDPIALEERKDVLIDRLNDVVRHVTSYAPSSPSLSNRSASTWNSPAKSTSAEPRPTDDGTILSALHAHVDEMEAVLAAAQAAEAAATAASPRRHRHHPHHHRHYPWQRPERRSRTSTPSAVSDKSPGLLEQTKSRRTTLAAAPILFRGPSSSFRGTPLSRSDVVAEMAEASVVSGKAGQVDPPVTGAVAVSSEALAGDLSAVLSNLLKRRQESETIQEALLQKLAAANSRTAELEAQIRALTAAKLQNSDADDICDDDDKAGDDEETATETATEKGADDDNTNNDNIVHPSLVDRLADIDDLGSELSFLRLQLRGIEVRCRSYVPADADPELTESIENWKADWSALRAKVDEERRSTTTSMNTTMGLLDKSGSYSYNSMDDLNSTF</sequence>
<feature type="compositionally biased region" description="Basic residues" evidence="2">
    <location>
        <begin position="221"/>
        <end position="235"/>
    </location>
</feature>